<organism evidence="2 3">
    <name type="scientific">Rickenella mellea</name>
    <dbReference type="NCBI Taxonomy" id="50990"/>
    <lineage>
        <taxon>Eukaryota</taxon>
        <taxon>Fungi</taxon>
        <taxon>Dikarya</taxon>
        <taxon>Basidiomycota</taxon>
        <taxon>Agaricomycotina</taxon>
        <taxon>Agaricomycetes</taxon>
        <taxon>Hymenochaetales</taxon>
        <taxon>Rickenellaceae</taxon>
        <taxon>Rickenella</taxon>
    </lineage>
</organism>
<keyword evidence="3" id="KW-1185">Reference proteome</keyword>
<feature type="region of interest" description="Disordered" evidence="1">
    <location>
        <begin position="1"/>
        <end position="94"/>
    </location>
</feature>
<proteinExistence type="predicted"/>
<dbReference type="AlphaFoldDB" id="A0A4V3AZK7"/>
<evidence type="ECO:0000313" key="3">
    <source>
        <dbReference type="Proteomes" id="UP000294933"/>
    </source>
</evidence>
<gene>
    <name evidence="2" type="ORF">BD410DRAFT_25002</name>
</gene>
<reference evidence="2 3" key="1">
    <citation type="submission" date="2018-06" db="EMBL/GenBank/DDBJ databases">
        <title>A transcriptomic atlas of mushroom development highlights an independent origin of complex multicellularity.</title>
        <authorList>
            <consortium name="DOE Joint Genome Institute"/>
            <person name="Krizsan K."/>
            <person name="Almasi E."/>
            <person name="Merenyi Z."/>
            <person name="Sahu N."/>
            <person name="Viragh M."/>
            <person name="Koszo T."/>
            <person name="Mondo S."/>
            <person name="Kiss B."/>
            <person name="Balint B."/>
            <person name="Kues U."/>
            <person name="Barry K."/>
            <person name="Hegedus J.C."/>
            <person name="Henrissat B."/>
            <person name="Johnson J."/>
            <person name="Lipzen A."/>
            <person name="Ohm R."/>
            <person name="Nagy I."/>
            <person name="Pangilinan J."/>
            <person name="Yan J."/>
            <person name="Xiong Y."/>
            <person name="Grigoriev I.V."/>
            <person name="Hibbett D.S."/>
            <person name="Nagy L.G."/>
        </authorList>
    </citation>
    <scope>NUCLEOTIDE SEQUENCE [LARGE SCALE GENOMIC DNA]</scope>
    <source>
        <strain evidence="2 3">SZMC22713</strain>
    </source>
</reference>
<dbReference type="EMBL" id="ML170156">
    <property type="protein sequence ID" value="TDL29488.1"/>
    <property type="molecule type" value="Genomic_DNA"/>
</dbReference>
<evidence type="ECO:0000256" key="1">
    <source>
        <dbReference type="SAM" id="MobiDB-lite"/>
    </source>
</evidence>
<name>A0A4V3AZK7_9AGAM</name>
<dbReference type="Proteomes" id="UP000294933">
    <property type="component" value="Unassembled WGS sequence"/>
</dbReference>
<evidence type="ECO:0000313" key="2">
    <source>
        <dbReference type="EMBL" id="TDL29488.1"/>
    </source>
</evidence>
<sequence length="170" mass="18663">MTAKGRTVGPKQMTLLNMFGRQGSGKAASETNGDSAEIVNNAEQNEHPSDEVTESCTPNVQEPLPPPESASQAKDVRDDDVNENSSGLSKWPLRVQGNGVRKNKIFSIFEKPQKSADSPASVPVNLLEDAELLALKHAVHYEQPKLILLRVNLVAPHRWKLCLLQFHPPP</sequence>
<accession>A0A4V3AZK7</accession>
<dbReference type="VEuPathDB" id="FungiDB:BD410DRAFT_25002"/>
<protein>
    <submittedName>
        <fullName evidence="2">Uncharacterized protein</fullName>
    </submittedName>
</protein>